<dbReference type="InterPro" id="IPR023631">
    <property type="entry name" value="Amidase_dom"/>
</dbReference>
<dbReference type="EC" id="6.3.5.6" evidence="3"/>
<dbReference type="EC" id="6.3.5.7" evidence="3"/>
<dbReference type="SUPFAM" id="SSF75304">
    <property type="entry name" value="Amidase signature (AS) enzymes"/>
    <property type="match status" value="1"/>
</dbReference>
<dbReference type="PANTHER" id="PTHR11895:SF7">
    <property type="entry name" value="GLUTAMYL-TRNA(GLN) AMIDOTRANSFERASE SUBUNIT A, MITOCHONDRIAL"/>
    <property type="match status" value="1"/>
</dbReference>
<dbReference type="GO" id="GO:0050567">
    <property type="term" value="F:glutaminyl-tRNA synthase (glutamine-hydrolyzing) activity"/>
    <property type="evidence" value="ECO:0007669"/>
    <property type="project" value="UniProtKB-EC"/>
</dbReference>
<dbReference type="GO" id="GO:0050566">
    <property type="term" value="F:asparaginyl-tRNA synthase (glutamine-hydrolyzing) activity"/>
    <property type="evidence" value="ECO:0007669"/>
    <property type="project" value="UniProtKB-EC"/>
</dbReference>
<dbReference type="Gene3D" id="3.90.1300.10">
    <property type="entry name" value="Amidase signature (AS) domain"/>
    <property type="match status" value="1"/>
</dbReference>
<name>A0A7W6IQH5_9HYPH</name>
<evidence type="ECO:0000313" key="3">
    <source>
        <dbReference type="EMBL" id="MBB4053941.1"/>
    </source>
</evidence>
<dbReference type="InterPro" id="IPR036928">
    <property type="entry name" value="AS_sf"/>
</dbReference>
<dbReference type="GO" id="GO:0016740">
    <property type="term" value="F:transferase activity"/>
    <property type="evidence" value="ECO:0007669"/>
    <property type="project" value="UniProtKB-KW"/>
</dbReference>
<dbReference type="RefSeq" id="WP_183312689.1">
    <property type="nucleotide sequence ID" value="NZ_JACIEW010000013.1"/>
</dbReference>
<organism evidence="3 4">
    <name type="scientific">Devosia subaequoris</name>
    <dbReference type="NCBI Taxonomy" id="395930"/>
    <lineage>
        <taxon>Bacteria</taxon>
        <taxon>Pseudomonadati</taxon>
        <taxon>Pseudomonadota</taxon>
        <taxon>Alphaproteobacteria</taxon>
        <taxon>Hyphomicrobiales</taxon>
        <taxon>Devosiaceae</taxon>
        <taxon>Devosia</taxon>
    </lineage>
</organism>
<proteinExistence type="inferred from homology"/>
<comment type="caution">
    <text evidence="3">The sequence shown here is derived from an EMBL/GenBank/DDBJ whole genome shotgun (WGS) entry which is preliminary data.</text>
</comment>
<evidence type="ECO:0000313" key="4">
    <source>
        <dbReference type="Proteomes" id="UP000547011"/>
    </source>
</evidence>
<sequence>MSVSPPIWDLTGLQLAERYRSGQVRPSDAVAAIQHRIAAYNPAINAIIAQDDASLKKAAHASDARWQAGQPLSPLDGVPITIKDNIHVAGLPARWGSRAHEHDRPDTDEPAVRRLRAAGLLVLGKTNVPEFTLQGYTDNALFGPTFNPLAPGRTPGGSTGGGAAAVAAGFGPIAIGTDGGGSVRRPAAHCGLWGFKPSIGTIARAGGFPAILHDFEVIGPIARDAADLAAVLAILAGPDDADPRTRGAYGPAAPLPARPRILAFDTIGDAPVDPTIATAFARFIRDLEALGWPVTTAAEPFDAARAGAVWQTVAQAGLAWHIGRHLADRQTGENARKMVEAGMALSSADYVEALAGAQQLRTEARDLFQHTDLLMSPTIAALAWDARQPYPETIDAQPVGPRGHAIFTAWANVAGLPALNVPLAWTEGGGGIGVQVIAAPGRDRALIDFATSVLPPLAPAPLIPSRILP</sequence>
<reference evidence="3 4" key="1">
    <citation type="submission" date="2020-08" db="EMBL/GenBank/DDBJ databases">
        <title>Genomic Encyclopedia of Type Strains, Phase IV (KMG-IV): sequencing the most valuable type-strain genomes for metagenomic binning, comparative biology and taxonomic classification.</title>
        <authorList>
            <person name="Goeker M."/>
        </authorList>
    </citation>
    <scope>NUCLEOTIDE SEQUENCE [LARGE SCALE GENOMIC DNA]</scope>
    <source>
        <strain evidence="3 4">DSM 23447</strain>
    </source>
</reference>
<comment type="similarity">
    <text evidence="1">Belongs to the amidase family.</text>
</comment>
<dbReference type="Pfam" id="PF01425">
    <property type="entry name" value="Amidase"/>
    <property type="match status" value="1"/>
</dbReference>
<dbReference type="PANTHER" id="PTHR11895">
    <property type="entry name" value="TRANSAMIDASE"/>
    <property type="match status" value="1"/>
</dbReference>
<feature type="domain" description="Amidase" evidence="2">
    <location>
        <begin position="29"/>
        <end position="446"/>
    </location>
</feature>
<evidence type="ECO:0000256" key="1">
    <source>
        <dbReference type="ARBA" id="ARBA00009199"/>
    </source>
</evidence>
<protein>
    <submittedName>
        <fullName evidence="3">Aspartyl-tRNA(Asn)/glutamyl-tRNA(Gln) amidotransferase subunit A</fullName>
        <ecNumber evidence="3">6.3.5.6</ecNumber>
        <ecNumber evidence="3">6.3.5.7</ecNumber>
    </submittedName>
</protein>
<dbReference type="Proteomes" id="UP000547011">
    <property type="component" value="Unassembled WGS sequence"/>
</dbReference>
<dbReference type="AlphaFoldDB" id="A0A7W6IQH5"/>
<gene>
    <name evidence="3" type="ORF">GGR20_003612</name>
</gene>
<dbReference type="InterPro" id="IPR000120">
    <property type="entry name" value="Amidase"/>
</dbReference>
<keyword evidence="3" id="KW-0808">Transferase</keyword>
<accession>A0A7W6IQH5</accession>
<keyword evidence="3" id="KW-0436">Ligase</keyword>
<dbReference type="EMBL" id="JACIEW010000013">
    <property type="protein sequence ID" value="MBB4053941.1"/>
    <property type="molecule type" value="Genomic_DNA"/>
</dbReference>
<evidence type="ECO:0000259" key="2">
    <source>
        <dbReference type="Pfam" id="PF01425"/>
    </source>
</evidence>
<keyword evidence="4" id="KW-1185">Reference proteome</keyword>